<proteinExistence type="predicted"/>
<reference evidence="5 6" key="1">
    <citation type="journal article" date="2024" name="bioRxiv">
        <title>A reference genome for Trichogramma kaykai: A tiny desert-dwelling parasitoid wasp with competing sex-ratio distorters.</title>
        <authorList>
            <person name="Culotta J."/>
            <person name="Lindsey A.R."/>
        </authorList>
    </citation>
    <scope>NUCLEOTIDE SEQUENCE [LARGE SCALE GENOMIC DNA]</scope>
    <source>
        <strain evidence="5 6">KSX58</strain>
    </source>
</reference>
<dbReference type="PANTHER" id="PTHR48051">
    <property type="match status" value="1"/>
</dbReference>
<evidence type="ECO:0000256" key="3">
    <source>
        <dbReference type="SAM" id="MobiDB-lite"/>
    </source>
</evidence>
<feature type="region of interest" description="Disordered" evidence="3">
    <location>
        <begin position="174"/>
        <end position="205"/>
    </location>
</feature>
<keyword evidence="1" id="KW-0433">Leucine-rich repeat</keyword>
<dbReference type="PROSITE" id="PS51450">
    <property type="entry name" value="LRR"/>
    <property type="match status" value="1"/>
</dbReference>
<accession>A0ABD2WPH2</accession>
<sequence>MPGKLSAKDIKDKLFDDNLDLSLCELEDVPVREIAIARRFSILDLSNNYLTTLPPNFATLAQIVKLDLSKNQLTELPENFGDLKQLRHLDLYGNQISRLPLSLGQLKKLKWLDLKENPLTPSVASIAGPCNNSKECQDCARNVVKYLANVAVTIEEEKLRRLTDAQESEKVVVTTEKKHKKKKHKKKNANKDKITNEGDEVSAQDDKDNGLVKETSLNEFHNKNNFSIGGTCYSLCQIFYQAVLLSIVIMLLAVLFVAVFPVYNYEKSEEFFAYVEKHFDFPLKGIRHEIIKLAKAFPVIMEDWINTAILYLKELYNRYFNHTGKLLPDGYKLV</sequence>
<dbReference type="SUPFAM" id="SSF52058">
    <property type="entry name" value="L domain-like"/>
    <property type="match status" value="1"/>
</dbReference>
<gene>
    <name evidence="5" type="ORF">TKK_010857</name>
</gene>
<organism evidence="5 6">
    <name type="scientific">Trichogramma kaykai</name>
    <dbReference type="NCBI Taxonomy" id="54128"/>
    <lineage>
        <taxon>Eukaryota</taxon>
        <taxon>Metazoa</taxon>
        <taxon>Ecdysozoa</taxon>
        <taxon>Arthropoda</taxon>
        <taxon>Hexapoda</taxon>
        <taxon>Insecta</taxon>
        <taxon>Pterygota</taxon>
        <taxon>Neoptera</taxon>
        <taxon>Endopterygota</taxon>
        <taxon>Hymenoptera</taxon>
        <taxon>Apocrita</taxon>
        <taxon>Proctotrupomorpha</taxon>
        <taxon>Chalcidoidea</taxon>
        <taxon>Trichogrammatidae</taxon>
        <taxon>Trichogramma</taxon>
    </lineage>
</organism>
<feature type="transmembrane region" description="Helical" evidence="4">
    <location>
        <begin position="238"/>
        <end position="263"/>
    </location>
</feature>
<keyword evidence="4" id="KW-1133">Transmembrane helix</keyword>
<evidence type="ECO:0000256" key="2">
    <source>
        <dbReference type="ARBA" id="ARBA00022737"/>
    </source>
</evidence>
<dbReference type="InterPro" id="IPR003591">
    <property type="entry name" value="Leu-rich_rpt_typical-subtyp"/>
</dbReference>
<dbReference type="InterPro" id="IPR032675">
    <property type="entry name" value="LRR_dom_sf"/>
</dbReference>
<evidence type="ECO:0000313" key="6">
    <source>
        <dbReference type="Proteomes" id="UP001627154"/>
    </source>
</evidence>
<protein>
    <recommendedName>
        <fullName evidence="7">Leucine-rich repeat-containing protein 59</fullName>
    </recommendedName>
</protein>
<dbReference type="PANTHER" id="PTHR48051:SF42">
    <property type="entry name" value="LEUCINE-RICH REPEAT-CONTAINING PROTEIN 18-LIKE"/>
    <property type="match status" value="1"/>
</dbReference>
<dbReference type="EMBL" id="JBJJXI010000087">
    <property type="protein sequence ID" value="KAL3394855.1"/>
    <property type="molecule type" value="Genomic_DNA"/>
</dbReference>
<keyword evidence="6" id="KW-1185">Reference proteome</keyword>
<keyword evidence="4" id="KW-0812">Transmembrane</keyword>
<evidence type="ECO:0000256" key="1">
    <source>
        <dbReference type="ARBA" id="ARBA00022614"/>
    </source>
</evidence>
<dbReference type="Pfam" id="PF13855">
    <property type="entry name" value="LRR_8"/>
    <property type="match status" value="1"/>
</dbReference>
<evidence type="ECO:0000256" key="4">
    <source>
        <dbReference type="SAM" id="Phobius"/>
    </source>
</evidence>
<dbReference type="AlphaFoldDB" id="A0ABD2WPH2"/>
<evidence type="ECO:0008006" key="7">
    <source>
        <dbReference type="Google" id="ProtNLM"/>
    </source>
</evidence>
<keyword evidence="2" id="KW-0677">Repeat</keyword>
<dbReference type="SMART" id="SM00369">
    <property type="entry name" value="LRR_TYP"/>
    <property type="match status" value="3"/>
</dbReference>
<dbReference type="Proteomes" id="UP001627154">
    <property type="component" value="Unassembled WGS sequence"/>
</dbReference>
<evidence type="ECO:0000313" key="5">
    <source>
        <dbReference type="EMBL" id="KAL3394855.1"/>
    </source>
</evidence>
<keyword evidence="4" id="KW-0472">Membrane</keyword>
<dbReference type="Gene3D" id="3.80.10.10">
    <property type="entry name" value="Ribonuclease Inhibitor"/>
    <property type="match status" value="1"/>
</dbReference>
<dbReference type="InterPro" id="IPR001611">
    <property type="entry name" value="Leu-rich_rpt"/>
</dbReference>
<dbReference type="InterPro" id="IPR050216">
    <property type="entry name" value="LRR_domain-containing"/>
</dbReference>
<feature type="compositionally biased region" description="Basic residues" evidence="3">
    <location>
        <begin position="177"/>
        <end position="188"/>
    </location>
</feature>
<comment type="caution">
    <text evidence="5">The sequence shown here is derived from an EMBL/GenBank/DDBJ whole genome shotgun (WGS) entry which is preliminary data.</text>
</comment>
<name>A0ABD2WPH2_9HYME</name>